<reference evidence="4 5" key="1">
    <citation type="journal article" date="2014" name="Genome Announc.">
        <title>Draft Genome Sequences of Marine Flavobacterium Algibacter lectus Strains SS8 and NR4.</title>
        <authorList>
            <person name="Takatani N."/>
            <person name="Nakanishi M."/>
            <person name="Meirelles P."/>
            <person name="Mino S."/>
            <person name="Suda W."/>
            <person name="Oshima K."/>
            <person name="Hattori M."/>
            <person name="Ohkuma M."/>
            <person name="Hosokawa M."/>
            <person name="Miyashita K."/>
            <person name="Thompson F.L."/>
            <person name="Niwa A."/>
            <person name="Sawabe T."/>
            <person name="Sawabe T."/>
        </authorList>
    </citation>
    <scope>NUCLEOTIDE SEQUENCE [LARGE SCALE GENOMIC DNA]</scope>
    <source>
        <strain evidence="4 5">JCM 19300</strain>
    </source>
</reference>
<keyword evidence="1" id="KW-0812">Transmembrane</keyword>
<feature type="domain" description="Histidine kinase/HSP90-like ATPase" evidence="2">
    <location>
        <begin position="348"/>
        <end position="448"/>
    </location>
</feature>
<name>A0A090W2L7_9FLAO</name>
<gene>
    <name evidence="4" type="ORF">JCM19300_1595</name>
</gene>
<dbReference type="InterPro" id="IPR013783">
    <property type="entry name" value="Ig-like_fold"/>
</dbReference>
<keyword evidence="4" id="KW-0808">Transferase</keyword>
<dbReference type="AlphaFoldDB" id="A0A090W2L7"/>
<feature type="transmembrane region" description="Helical" evidence="1">
    <location>
        <begin position="204"/>
        <end position="225"/>
    </location>
</feature>
<keyword evidence="1" id="KW-1133">Transmembrane helix</keyword>
<dbReference type="InterPro" id="IPR036890">
    <property type="entry name" value="HATPase_C_sf"/>
</dbReference>
<dbReference type="PANTHER" id="PTHR34220:SF7">
    <property type="entry name" value="SENSOR HISTIDINE KINASE YPDA"/>
    <property type="match status" value="1"/>
</dbReference>
<dbReference type="Pfam" id="PF06580">
    <property type="entry name" value="His_kinase"/>
    <property type="match status" value="1"/>
</dbReference>
<evidence type="ECO:0000313" key="5">
    <source>
        <dbReference type="Proteomes" id="UP000029644"/>
    </source>
</evidence>
<dbReference type="InterPro" id="IPR011110">
    <property type="entry name" value="Reg_prop"/>
</dbReference>
<dbReference type="Pfam" id="PF07494">
    <property type="entry name" value="Reg_prop"/>
    <property type="match status" value="1"/>
</dbReference>
<dbReference type="InterPro" id="IPR003594">
    <property type="entry name" value="HATPase_dom"/>
</dbReference>
<dbReference type="SUPFAM" id="SSF55874">
    <property type="entry name" value="ATPase domain of HSP90 chaperone/DNA topoisomerase II/histidine kinase"/>
    <property type="match status" value="1"/>
</dbReference>
<evidence type="ECO:0000256" key="1">
    <source>
        <dbReference type="SAM" id="Phobius"/>
    </source>
</evidence>
<dbReference type="OrthoDB" id="9809670at2"/>
<keyword evidence="1" id="KW-0472">Membrane</keyword>
<evidence type="ECO:0000259" key="2">
    <source>
        <dbReference type="Pfam" id="PF02518"/>
    </source>
</evidence>
<organism evidence="4 5">
    <name type="scientific">Algibacter lectus</name>
    <dbReference type="NCBI Taxonomy" id="221126"/>
    <lineage>
        <taxon>Bacteria</taxon>
        <taxon>Pseudomonadati</taxon>
        <taxon>Bacteroidota</taxon>
        <taxon>Flavobacteriia</taxon>
        <taxon>Flavobacteriales</taxon>
        <taxon>Flavobacteriaceae</taxon>
        <taxon>Algibacter</taxon>
    </lineage>
</organism>
<evidence type="ECO:0000259" key="3">
    <source>
        <dbReference type="Pfam" id="PF06580"/>
    </source>
</evidence>
<dbReference type="EMBL" id="BBNQ01000003">
    <property type="protein sequence ID" value="GAL61772.1"/>
    <property type="molecule type" value="Genomic_DNA"/>
</dbReference>
<evidence type="ECO:0000313" key="4">
    <source>
        <dbReference type="EMBL" id="GAL61772.1"/>
    </source>
</evidence>
<dbReference type="InterPro" id="IPR015943">
    <property type="entry name" value="WD40/YVTN_repeat-like_dom_sf"/>
</dbReference>
<sequence>MSSENIYQLIFDNQGYLWAGTERGVDKIQLNQDSDIEDIYHFGRNDGFLGIETCLNAVDKDEKGHLWFGALYGLTEYIPSAASKSTLKPEIYFKDVQVAYKSVDTINLKAWTNTNKVLNLNPNQTQLSFAYRSVDIDHPNQIEYRSKLNQNEWSPWSKENKQNLAGLAYGAHQFSVQSRNYRWEESTPIKFNFFIDSPLYKKAAFQWAVIGFAILLLLILGWLYIRRIRLKNKADKAQLQIKNDLLTLEHKALQLQMNPHFIFNVLNGIKAMAINKPDKMNATINSFATLLRETLNNSRKDQITLDQEIKTIRHYITVEQLMAAKPFTFTITSNCELDPEEILVPPMLIQPFVENAIRHGILKGDKAGMLQIEFNTTEHYLHCTVIDNGIGIFKSQETKIKTDHQSMALTVTKERLTSISGENALQITEIKNDDGTIGGTNITFKIPLLTDY</sequence>
<protein>
    <submittedName>
        <fullName evidence="4">Sensor histidine kinase</fullName>
    </submittedName>
</protein>
<feature type="domain" description="Signal transduction histidine kinase internal region" evidence="3">
    <location>
        <begin position="249"/>
        <end position="322"/>
    </location>
</feature>
<accession>A0A090W2L7</accession>
<dbReference type="Gene3D" id="3.30.565.10">
    <property type="entry name" value="Histidine kinase-like ATPase, C-terminal domain"/>
    <property type="match status" value="1"/>
</dbReference>
<dbReference type="Pfam" id="PF02518">
    <property type="entry name" value="HATPase_c"/>
    <property type="match status" value="1"/>
</dbReference>
<keyword evidence="4" id="KW-0418">Kinase</keyword>
<proteinExistence type="predicted"/>
<dbReference type="InterPro" id="IPR010559">
    <property type="entry name" value="Sig_transdc_His_kin_internal"/>
</dbReference>
<dbReference type="Gene3D" id="2.60.40.10">
    <property type="entry name" value="Immunoglobulins"/>
    <property type="match status" value="1"/>
</dbReference>
<dbReference type="GO" id="GO:0016020">
    <property type="term" value="C:membrane"/>
    <property type="evidence" value="ECO:0007669"/>
    <property type="project" value="InterPro"/>
</dbReference>
<dbReference type="Proteomes" id="UP000029644">
    <property type="component" value="Unassembled WGS sequence"/>
</dbReference>
<dbReference type="InterPro" id="IPR050640">
    <property type="entry name" value="Bact_2-comp_sensor_kinase"/>
</dbReference>
<comment type="caution">
    <text evidence="4">The sequence shown here is derived from an EMBL/GenBank/DDBJ whole genome shotgun (WGS) entry which is preliminary data.</text>
</comment>
<dbReference type="GO" id="GO:0000155">
    <property type="term" value="F:phosphorelay sensor kinase activity"/>
    <property type="evidence" value="ECO:0007669"/>
    <property type="project" value="InterPro"/>
</dbReference>
<dbReference type="PANTHER" id="PTHR34220">
    <property type="entry name" value="SENSOR HISTIDINE KINASE YPDA"/>
    <property type="match status" value="1"/>
</dbReference>
<dbReference type="Gene3D" id="2.130.10.10">
    <property type="entry name" value="YVTN repeat-like/Quinoprotein amine dehydrogenase"/>
    <property type="match status" value="1"/>
</dbReference>
<dbReference type="RefSeq" id="WP_042503641.1">
    <property type="nucleotide sequence ID" value="NZ_BBNQ01000003.1"/>
</dbReference>